<evidence type="ECO:0000313" key="4">
    <source>
        <dbReference type="Proteomes" id="UP001500320"/>
    </source>
</evidence>
<keyword evidence="4" id="KW-1185">Reference proteome</keyword>
<feature type="transmembrane region" description="Helical" evidence="2">
    <location>
        <begin position="42"/>
        <end position="61"/>
    </location>
</feature>
<keyword evidence="2" id="KW-1133">Transmembrane helix</keyword>
<proteinExistence type="predicted"/>
<evidence type="ECO:0000313" key="3">
    <source>
        <dbReference type="EMBL" id="GAA3132923.1"/>
    </source>
</evidence>
<accession>A0ABP6N2F4</accession>
<protein>
    <recommendedName>
        <fullName evidence="5">DUF2637 domain-containing protein</fullName>
    </recommendedName>
</protein>
<sequence length="296" mass="30817">MIRASMTAVVLAVAAVAWVSSWHAVAVIEKYGAEDTLSAHRVPATAGGVIYASPMVLLWCARYRLKVPPPARWALVLWIAATLAANILHGVERGPLAAAFAAWPAIALVISCELIMRVIHSGRELLDREGPLDREQAGEAGGDGEANRAPAAARREEGSGTGGPEERSGARPRADGDGPARNGQSEADRRALVAALLAEDPDMGGAALGRALGVHESTGRKYRREVVNGNGSRAGEVLNGLGPVKRAAGPDEVDSPSPETARALKQPGSLKRSGPVKRTPRPHPAPTGAVGTKTVH</sequence>
<reference evidence="4" key="1">
    <citation type="journal article" date="2019" name="Int. J. Syst. Evol. Microbiol.">
        <title>The Global Catalogue of Microorganisms (GCM) 10K type strain sequencing project: providing services to taxonomists for standard genome sequencing and annotation.</title>
        <authorList>
            <consortium name="The Broad Institute Genomics Platform"/>
            <consortium name="The Broad Institute Genome Sequencing Center for Infectious Disease"/>
            <person name="Wu L."/>
            <person name="Ma J."/>
        </authorList>
    </citation>
    <scope>NUCLEOTIDE SEQUENCE [LARGE SCALE GENOMIC DNA]</scope>
    <source>
        <strain evidence="4">JCM 9373</strain>
    </source>
</reference>
<dbReference type="EMBL" id="BAAAUT010000016">
    <property type="protein sequence ID" value="GAA3132923.1"/>
    <property type="molecule type" value="Genomic_DNA"/>
</dbReference>
<evidence type="ECO:0008006" key="5">
    <source>
        <dbReference type="Google" id="ProtNLM"/>
    </source>
</evidence>
<organism evidence="3 4">
    <name type="scientific">Planomonospora alba</name>
    <dbReference type="NCBI Taxonomy" id="161354"/>
    <lineage>
        <taxon>Bacteria</taxon>
        <taxon>Bacillati</taxon>
        <taxon>Actinomycetota</taxon>
        <taxon>Actinomycetes</taxon>
        <taxon>Streptosporangiales</taxon>
        <taxon>Streptosporangiaceae</taxon>
        <taxon>Planomonospora</taxon>
    </lineage>
</organism>
<keyword evidence="2" id="KW-0812">Transmembrane</keyword>
<gene>
    <name evidence="3" type="ORF">GCM10010466_24420</name>
</gene>
<dbReference type="Proteomes" id="UP001500320">
    <property type="component" value="Unassembled WGS sequence"/>
</dbReference>
<keyword evidence="2" id="KW-0472">Membrane</keyword>
<feature type="region of interest" description="Disordered" evidence="1">
    <location>
        <begin position="133"/>
        <end position="187"/>
    </location>
</feature>
<evidence type="ECO:0000256" key="1">
    <source>
        <dbReference type="SAM" id="MobiDB-lite"/>
    </source>
</evidence>
<comment type="caution">
    <text evidence="3">The sequence shown here is derived from an EMBL/GenBank/DDBJ whole genome shotgun (WGS) entry which is preliminary data.</text>
</comment>
<feature type="compositionally biased region" description="Basic and acidic residues" evidence="1">
    <location>
        <begin position="153"/>
        <end position="178"/>
    </location>
</feature>
<feature type="region of interest" description="Disordered" evidence="1">
    <location>
        <begin position="216"/>
        <end position="296"/>
    </location>
</feature>
<feature type="transmembrane region" description="Helical" evidence="2">
    <location>
        <begin position="97"/>
        <end position="119"/>
    </location>
</feature>
<name>A0ABP6N2F4_9ACTN</name>
<evidence type="ECO:0000256" key="2">
    <source>
        <dbReference type="SAM" id="Phobius"/>
    </source>
</evidence>
<feature type="transmembrane region" description="Helical" evidence="2">
    <location>
        <begin position="73"/>
        <end position="91"/>
    </location>
</feature>